<dbReference type="EMBL" id="PFNL01000139">
    <property type="protein sequence ID" value="PIZ45360.1"/>
    <property type="molecule type" value="Genomic_DNA"/>
</dbReference>
<evidence type="ECO:0000313" key="2">
    <source>
        <dbReference type="Proteomes" id="UP000228920"/>
    </source>
</evidence>
<sequence length="256" mass="28873">MTRKQTGPSIYDVCLPGFELTTATPKPKQLARNMQCELDRAKQLFEKTVKGIVIWSRTNELIAALALLIPSIPQLADDIDTHFIRTSTRTNKLRNGHGSLVITDCQGIFPKKNARAWLVKHPEHVLKCCIRHIAWDGTVTMIHHCSSHRPNPVEVATLHPKIGQKFGELTVVGYSPKPVGQLDPMHDIGEFRYVSSYPDLLELLELKEWGVQFRFGRSCTCVYTLHPDPTISGGGVAFRPADRLCTHCRTYARWHA</sequence>
<name>A0A2M7TGR8_UNCKA</name>
<dbReference type="AlphaFoldDB" id="A0A2M7TGR8"/>
<protein>
    <submittedName>
        <fullName evidence="1">Uncharacterized protein</fullName>
    </submittedName>
</protein>
<accession>A0A2M7TGR8</accession>
<proteinExistence type="predicted"/>
<comment type="caution">
    <text evidence="1">The sequence shown here is derived from an EMBL/GenBank/DDBJ whole genome shotgun (WGS) entry which is preliminary data.</text>
</comment>
<organism evidence="1 2">
    <name type="scientific">candidate division WWE3 bacterium CG_4_10_14_0_2_um_filter_41_14</name>
    <dbReference type="NCBI Taxonomy" id="1975072"/>
    <lineage>
        <taxon>Bacteria</taxon>
        <taxon>Katanobacteria</taxon>
    </lineage>
</organism>
<evidence type="ECO:0000313" key="1">
    <source>
        <dbReference type="EMBL" id="PIZ45360.1"/>
    </source>
</evidence>
<gene>
    <name evidence="1" type="ORF">COY32_05345</name>
</gene>
<reference evidence="2" key="1">
    <citation type="submission" date="2017-09" db="EMBL/GenBank/DDBJ databases">
        <title>Depth-based differentiation of microbial function through sediment-hosted aquifers and enrichment of novel symbionts in the deep terrestrial subsurface.</title>
        <authorList>
            <person name="Probst A.J."/>
            <person name="Ladd B."/>
            <person name="Jarett J.K."/>
            <person name="Geller-Mcgrath D.E."/>
            <person name="Sieber C.M.K."/>
            <person name="Emerson J.B."/>
            <person name="Anantharaman K."/>
            <person name="Thomas B.C."/>
            <person name="Malmstrom R."/>
            <person name="Stieglmeier M."/>
            <person name="Klingl A."/>
            <person name="Woyke T."/>
            <person name="Ryan C.M."/>
            <person name="Banfield J.F."/>
        </authorList>
    </citation>
    <scope>NUCLEOTIDE SEQUENCE [LARGE SCALE GENOMIC DNA]</scope>
</reference>
<dbReference type="Proteomes" id="UP000228920">
    <property type="component" value="Unassembled WGS sequence"/>
</dbReference>